<reference evidence="2 3" key="1">
    <citation type="submission" date="2019-03" db="EMBL/GenBank/DDBJ databases">
        <title>Genomic Encyclopedia of Type Strains, Phase IV (KMG-IV): sequencing the most valuable type-strain genomes for metagenomic binning, comparative biology and taxonomic classification.</title>
        <authorList>
            <person name="Goeker M."/>
        </authorList>
    </citation>
    <scope>NUCLEOTIDE SEQUENCE [LARGE SCALE GENOMIC DNA]</scope>
    <source>
        <strain evidence="2 3">DSM 100013</strain>
    </source>
</reference>
<evidence type="ECO:0008006" key="4">
    <source>
        <dbReference type="Google" id="ProtNLM"/>
    </source>
</evidence>
<feature type="signal peptide" evidence="1">
    <location>
        <begin position="1"/>
        <end position="22"/>
    </location>
</feature>
<evidence type="ECO:0000313" key="2">
    <source>
        <dbReference type="EMBL" id="TCQ01487.1"/>
    </source>
</evidence>
<comment type="caution">
    <text evidence="2">The sequence shown here is derived from an EMBL/GenBank/DDBJ whole genome shotgun (WGS) entry which is preliminary data.</text>
</comment>
<gene>
    <name evidence="2" type="ORF">EDD79_10276</name>
</gene>
<accession>A0A4R2TGX4</accession>
<dbReference type="AlphaFoldDB" id="A0A4R2TGX4"/>
<evidence type="ECO:0000256" key="1">
    <source>
        <dbReference type="SAM" id="SignalP"/>
    </source>
</evidence>
<organism evidence="2 3">
    <name type="scientific">Serpentinicella alkaliphila</name>
    <dbReference type="NCBI Taxonomy" id="1734049"/>
    <lineage>
        <taxon>Bacteria</taxon>
        <taxon>Bacillati</taxon>
        <taxon>Bacillota</taxon>
        <taxon>Clostridia</taxon>
        <taxon>Peptostreptococcales</taxon>
        <taxon>Natronincolaceae</taxon>
        <taxon>Serpentinicella</taxon>
    </lineage>
</organism>
<keyword evidence="1" id="KW-0732">Signal</keyword>
<feature type="chain" id="PRO_5039195323" description="Lipoprotein" evidence="1">
    <location>
        <begin position="23"/>
        <end position="365"/>
    </location>
</feature>
<dbReference type="EMBL" id="SLYC01000027">
    <property type="protein sequence ID" value="TCQ01487.1"/>
    <property type="molecule type" value="Genomic_DNA"/>
</dbReference>
<keyword evidence="3" id="KW-1185">Reference proteome</keyword>
<sequence>MFNKRKMLSLFVALLMITTVLVGCGSKSTSGVVKTPKEMVYDAFMNDLDVKTQEFKVDMSMSLSGTNVNDPQFDFISNMLNNSRIVLNGKTDTAAKKAEINANVNIGGMSFEGKMFINDRVIALNVPILGMMMNDPRLATGYVVIDSDKLMEELGQEQVDLFGNDEEMVKLATKIVEMYLDLLEESMFKNNGKKEITIANSNTNATEIDINIGETELKDIFTNAYTMINDPEFADLLFELVTISNPYMTRAEFDNDLNSLRREIDQNFDGDFDKVFEQIKEVIDFDNTSIKMSLYINDKSNIVKAVSDISLNFRDNETSVLFDLFVETDAWNINQPLTIEIPELNETNSVDFYELLFMYLGNVYY</sequence>
<protein>
    <recommendedName>
        <fullName evidence="4">Lipoprotein</fullName>
    </recommendedName>
</protein>
<proteinExistence type="predicted"/>
<dbReference type="Proteomes" id="UP000295504">
    <property type="component" value="Unassembled WGS sequence"/>
</dbReference>
<dbReference type="PROSITE" id="PS51257">
    <property type="entry name" value="PROKAR_LIPOPROTEIN"/>
    <property type="match status" value="1"/>
</dbReference>
<dbReference type="OrthoDB" id="1706091at2"/>
<dbReference type="RefSeq" id="WP_132848918.1">
    <property type="nucleotide sequence ID" value="NZ_CP058648.1"/>
</dbReference>
<name>A0A4R2TGX4_9FIRM</name>
<evidence type="ECO:0000313" key="3">
    <source>
        <dbReference type="Proteomes" id="UP000295504"/>
    </source>
</evidence>